<reference evidence="1" key="2">
    <citation type="journal article" date="2021" name="PeerJ">
        <title>Extensive microbial diversity within the chicken gut microbiome revealed by metagenomics and culture.</title>
        <authorList>
            <person name="Gilroy R."/>
            <person name="Ravi A."/>
            <person name="Getino M."/>
            <person name="Pursley I."/>
            <person name="Horton D.L."/>
            <person name="Alikhan N.F."/>
            <person name="Baker D."/>
            <person name="Gharbi K."/>
            <person name="Hall N."/>
            <person name="Watson M."/>
            <person name="Adriaenssens E.M."/>
            <person name="Foster-Nyarko E."/>
            <person name="Jarju S."/>
            <person name="Secka A."/>
            <person name="Antonio M."/>
            <person name="Oren A."/>
            <person name="Chaudhuri R.R."/>
            <person name="La Ragione R."/>
            <person name="Hildebrand F."/>
            <person name="Pallen M.J."/>
        </authorList>
    </citation>
    <scope>NUCLEOTIDE SEQUENCE</scope>
    <source>
        <strain evidence="1">ChiW17-6978</strain>
    </source>
</reference>
<dbReference type="SUPFAM" id="SSF55315">
    <property type="entry name" value="L30e-like"/>
    <property type="match status" value="1"/>
</dbReference>
<comment type="caution">
    <text evidence="1">The sequence shown here is derived from an EMBL/GenBank/DDBJ whole genome shotgun (WGS) entry which is preliminary data.</text>
</comment>
<protein>
    <submittedName>
        <fullName evidence="1">Ribosomal L7Ae/L30e/S12e/Gadd45 family protein</fullName>
    </submittedName>
</protein>
<organism evidence="1 2">
    <name type="scientific">Candidatus Pelethenecus faecipullorum</name>
    <dbReference type="NCBI Taxonomy" id="2840900"/>
    <lineage>
        <taxon>Bacteria</taxon>
        <taxon>Bacillati</taxon>
        <taxon>Mycoplasmatota</taxon>
        <taxon>Mollicutes</taxon>
        <taxon>Candidatus Pelethenecus</taxon>
    </lineage>
</organism>
<accession>A0A9D1GQ75</accession>
<dbReference type="InterPro" id="IPR029064">
    <property type="entry name" value="Ribosomal_eL30-like_sf"/>
</dbReference>
<proteinExistence type="predicted"/>
<sequence>MERRLSNLGLCQRASGLISGEELVLEGLRSNRIFYIFLASDASENTKKRILDKAKFYHVEVDESYSCNQLSQAIGKENRMTIGITNPGFLKILKK</sequence>
<reference evidence="1" key="1">
    <citation type="submission" date="2020-10" db="EMBL/GenBank/DDBJ databases">
        <authorList>
            <person name="Gilroy R."/>
        </authorList>
    </citation>
    <scope>NUCLEOTIDE SEQUENCE</scope>
    <source>
        <strain evidence="1">ChiW17-6978</strain>
    </source>
</reference>
<dbReference type="EMBL" id="DVLF01000002">
    <property type="protein sequence ID" value="HIT49403.1"/>
    <property type="molecule type" value="Genomic_DNA"/>
</dbReference>
<gene>
    <name evidence="1" type="ORF">IAD46_00075</name>
</gene>
<dbReference type="Proteomes" id="UP000886758">
    <property type="component" value="Unassembled WGS sequence"/>
</dbReference>
<name>A0A9D1GQ75_9MOLU</name>
<evidence type="ECO:0000313" key="2">
    <source>
        <dbReference type="Proteomes" id="UP000886758"/>
    </source>
</evidence>
<dbReference type="AlphaFoldDB" id="A0A9D1GQ75"/>
<dbReference type="Gene3D" id="3.30.1330.30">
    <property type="match status" value="1"/>
</dbReference>
<evidence type="ECO:0000313" key="1">
    <source>
        <dbReference type="EMBL" id="HIT49403.1"/>
    </source>
</evidence>